<dbReference type="AlphaFoldDB" id="A0AAU9UQJ4"/>
<evidence type="ECO:0000313" key="2">
    <source>
        <dbReference type="EMBL" id="CAH2101821.1"/>
    </source>
</evidence>
<reference evidence="2" key="1">
    <citation type="submission" date="2022-03" db="EMBL/GenBank/DDBJ databases">
        <authorList>
            <person name="Tunstrom K."/>
        </authorList>
    </citation>
    <scope>NUCLEOTIDE SEQUENCE</scope>
</reference>
<name>A0AAU9UQJ4_EUPED</name>
<evidence type="ECO:0000256" key="1">
    <source>
        <dbReference type="SAM" id="MobiDB-lite"/>
    </source>
</evidence>
<proteinExistence type="predicted"/>
<comment type="caution">
    <text evidence="2">The sequence shown here is derived from an EMBL/GenBank/DDBJ whole genome shotgun (WGS) entry which is preliminary data.</text>
</comment>
<feature type="region of interest" description="Disordered" evidence="1">
    <location>
        <begin position="217"/>
        <end position="243"/>
    </location>
</feature>
<dbReference type="Proteomes" id="UP001153954">
    <property type="component" value="Unassembled WGS sequence"/>
</dbReference>
<protein>
    <submittedName>
        <fullName evidence="2">Uncharacterized protein</fullName>
    </submittedName>
</protein>
<keyword evidence="3" id="KW-1185">Reference proteome</keyword>
<feature type="compositionally biased region" description="Polar residues" evidence="1">
    <location>
        <begin position="218"/>
        <end position="227"/>
    </location>
</feature>
<evidence type="ECO:0000313" key="3">
    <source>
        <dbReference type="Proteomes" id="UP001153954"/>
    </source>
</evidence>
<dbReference type="EMBL" id="CAKOGL010000024">
    <property type="protein sequence ID" value="CAH2101821.1"/>
    <property type="molecule type" value="Genomic_DNA"/>
</dbReference>
<gene>
    <name evidence="2" type="ORF">EEDITHA_LOCUS16538</name>
</gene>
<organism evidence="2 3">
    <name type="scientific">Euphydryas editha</name>
    <name type="common">Edith's checkerspot</name>
    <dbReference type="NCBI Taxonomy" id="104508"/>
    <lineage>
        <taxon>Eukaryota</taxon>
        <taxon>Metazoa</taxon>
        <taxon>Ecdysozoa</taxon>
        <taxon>Arthropoda</taxon>
        <taxon>Hexapoda</taxon>
        <taxon>Insecta</taxon>
        <taxon>Pterygota</taxon>
        <taxon>Neoptera</taxon>
        <taxon>Endopterygota</taxon>
        <taxon>Lepidoptera</taxon>
        <taxon>Glossata</taxon>
        <taxon>Ditrysia</taxon>
        <taxon>Papilionoidea</taxon>
        <taxon>Nymphalidae</taxon>
        <taxon>Nymphalinae</taxon>
        <taxon>Euphydryas</taxon>
    </lineage>
</organism>
<sequence>MDTVKNTLAELKQHFNTKIAEFHEELRSASNAPLSATANIEAQFTTFRTLVLSALENLQLQVELLTQQCDDMEMRSRKKILLLHGVSEVDNEDTVLCTTKILSQHLKMPSLSVDNIKRCHRLGHNKRDKPRAILIKFNDILVRNKVWLAKTNLKGSGITLLEFLTKGRHETFMLARKRFGVEKCWTRDGAIIVLGSDGNRHRIFTKSELDNILEIADTSDQPAANNNPKEKATTSRPKRNARK</sequence>
<dbReference type="Gene3D" id="3.30.70.1820">
    <property type="entry name" value="L1 transposable element, RRM domain"/>
    <property type="match status" value="1"/>
</dbReference>
<accession>A0AAU9UQJ4</accession>